<dbReference type="KEGG" id="req:REQ_27920"/>
<protein>
    <submittedName>
        <fullName evidence="3">GNAT acetyltransferase</fullName>
    </submittedName>
</protein>
<feature type="domain" description="N-acetyltransferase" evidence="2">
    <location>
        <begin position="168"/>
        <end position="302"/>
    </location>
</feature>
<evidence type="ECO:0000313" key="4">
    <source>
        <dbReference type="Proteomes" id="UP000006892"/>
    </source>
</evidence>
<dbReference type="EMBL" id="FN563149">
    <property type="protein sequence ID" value="CBH48810.1"/>
    <property type="molecule type" value="Genomic_DNA"/>
</dbReference>
<dbReference type="Pfam" id="PF13508">
    <property type="entry name" value="Acetyltransf_7"/>
    <property type="match status" value="1"/>
</dbReference>
<evidence type="ECO:0000313" key="3">
    <source>
        <dbReference type="EMBL" id="CBH48810.1"/>
    </source>
</evidence>
<dbReference type="PROSITE" id="PS51186">
    <property type="entry name" value="GNAT"/>
    <property type="match status" value="1"/>
</dbReference>
<evidence type="ECO:0000256" key="1">
    <source>
        <dbReference type="SAM" id="MobiDB-lite"/>
    </source>
</evidence>
<name>A0A3S5Y8C8_RHOH1</name>
<dbReference type="Gene3D" id="3.40.630.30">
    <property type="match status" value="1"/>
</dbReference>
<evidence type="ECO:0000259" key="2">
    <source>
        <dbReference type="PROSITE" id="PS51186"/>
    </source>
</evidence>
<gene>
    <name evidence="3" type="ordered locus">REQ_27920</name>
</gene>
<feature type="region of interest" description="Disordered" evidence="1">
    <location>
        <begin position="1"/>
        <end position="53"/>
    </location>
</feature>
<sequence length="303" mass="34028">MGPDIPEGAEGPEGTDPDAAPDDPRTLTLGPDVRDWTSTTIRAPPRSTNLGTGEPVMFASLEHHRHHRITNIEHAFDLFNIAGPTDTSSRERRVSPLMDANPGESPGIDPDPTPVVVDLSVSDMRARLPEALSIYVEAMNYPRGTEFHRAPLWTEHTQRPGWRAVGAARLDPAQPDRPGPLVAIAYGYRGAPDQWWQQQVRHGMQTTGWSRDQIEYILGSYFELTELHVHPSAQGHRLGERLLRRLLADRPERGVLLSTPEVSEEDNRAWRLYRRTGFRDVVRHFTFAGDRRPFAVLGRGLPL</sequence>
<dbReference type="SUPFAM" id="SSF55729">
    <property type="entry name" value="Acyl-CoA N-acyltransferases (Nat)"/>
    <property type="match status" value="1"/>
</dbReference>
<dbReference type="Proteomes" id="UP001154400">
    <property type="component" value="Chromosome"/>
</dbReference>
<feature type="compositionally biased region" description="Polar residues" evidence="1">
    <location>
        <begin position="36"/>
        <end position="51"/>
    </location>
</feature>
<proteinExistence type="predicted"/>
<reference evidence="3" key="1">
    <citation type="journal article" date="2010" name="PLoS Genet.">
        <title>The genome of a pathogenic rhodococcus: cooptive virulence underpinned by key gene acquisitions.</title>
        <authorList>
            <person name="Letek M."/>
            <person name="Gonzalez P."/>
            <person name="Macarthur I."/>
            <person name="Rodriguez H."/>
            <person name="Freeman T.C."/>
            <person name="Valero-Rello A."/>
            <person name="Blanco M."/>
            <person name="Buckley T."/>
            <person name="Cherevach I."/>
            <person name="Fahey R."/>
            <person name="Hapeshi A."/>
            <person name="Holdstock J."/>
            <person name="Leadon D."/>
            <person name="Navas J."/>
            <person name="Ocampo A."/>
            <person name="Quail M.A."/>
            <person name="Sanders M."/>
            <person name="Scortti M.M."/>
            <person name="Prescott J.F."/>
            <person name="Fogarty U."/>
            <person name="Meijer W.G."/>
            <person name="Parkhill J."/>
            <person name="Bentley S.D."/>
            <person name="Vazquez-Boland J.A."/>
        </authorList>
    </citation>
    <scope>NUCLEOTIDE SEQUENCE [LARGE SCALE GENOMIC DNA]</scope>
    <source>
        <strain evidence="3 4">103S</strain>
    </source>
</reference>
<accession>A0A3S5Y8C8</accession>
<dbReference type="InterPro" id="IPR016181">
    <property type="entry name" value="Acyl_CoA_acyltransferase"/>
</dbReference>
<organism evidence="3">
    <name type="scientific">Rhodococcus hoagii (strain 103S)</name>
    <name type="common">Rhodococcus equi</name>
    <dbReference type="NCBI Taxonomy" id="685727"/>
    <lineage>
        <taxon>Bacteria</taxon>
        <taxon>Bacillati</taxon>
        <taxon>Actinomycetota</taxon>
        <taxon>Actinomycetes</taxon>
        <taxon>Mycobacteriales</taxon>
        <taxon>Nocardiaceae</taxon>
        <taxon>Prescottella</taxon>
    </lineage>
</organism>
<dbReference type="InterPro" id="IPR000182">
    <property type="entry name" value="GNAT_dom"/>
</dbReference>
<dbReference type="AlphaFoldDB" id="A0A3S5Y8C8"/>
<dbReference type="GO" id="GO:0016747">
    <property type="term" value="F:acyltransferase activity, transferring groups other than amino-acyl groups"/>
    <property type="evidence" value="ECO:0007669"/>
    <property type="project" value="InterPro"/>
</dbReference>